<name>A0A6S7FSD1_PARCT</name>
<dbReference type="EMBL" id="CACRXK020000154">
    <property type="protein sequence ID" value="CAB3978949.1"/>
    <property type="molecule type" value="Genomic_DNA"/>
</dbReference>
<comment type="caution">
    <text evidence="1">The sequence shown here is derived from an EMBL/GenBank/DDBJ whole genome shotgun (WGS) entry which is preliminary data.</text>
</comment>
<organism evidence="1 2">
    <name type="scientific">Paramuricea clavata</name>
    <name type="common">Red gorgonian</name>
    <name type="synonym">Violescent sea-whip</name>
    <dbReference type="NCBI Taxonomy" id="317549"/>
    <lineage>
        <taxon>Eukaryota</taxon>
        <taxon>Metazoa</taxon>
        <taxon>Cnidaria</taxon>
        <taxon>Anthozoa</taxon>
        <taxon>Octocorallia</taxon>
        <taxon>Malacalcyonacea</taxon>
        <taxon>Plexauridae</taxon>
        <taxon>Paramuricea</taxon>
    </lineage>
</organism>
<accession>A0A6S7FSD1</accession>
<evidence type="ECO:0000313" key="1">
    <source>
        <dbReference type="EMBL" id="CAB3978949.1"/>
    </source>
</evidence>
<reference evidence="1" key="1">
    <citation type="submission" date="2020-04" db="EMBL/GenBank/DDBJ databases">
        <authorList>
            <person name="Alioto T."/>
            <person name="Alioto T."/>
            <person name="Gomez Garrido J."/>
        </authorList>
    </citation>
    <scope>NUCLEOTIDE SEQUENCE</scope>
    <source>
        <strain evidence="1">A484AB</strain>
    </source>
</reference>
<protein>
    <submittedName>
        <fullName evidence="1">Uncharacterized protein</fullName>
    </submittedName>
</protein>
<evidence type="ECO:0000313" key="2">
    <source>
        <dbReference type="Proteomes" id="UP001152795"/>
    </source>
</evidence>
<dbReference type="Proteomes" id="UP001152795">
    <property type="component" value="Unassembled WGS sequence"/>
</dbReference>
<proteinExistence type="predicted"/>
<sequence length="198" mass="22906">MNWPSLGDEPLNEYSTPFLATMAFPSLFPDSRGDPTNPCLLHNVTFSSKVQHLIKFAEKNDNKWVYRFASHPRFSYWALDMIQRRRALQQSAIFLKQNPAEAHLTIDQLKDMANANDSYTFMSKLSRYVGNVTGSPSYWFKIREDLKAIISQKGAPTIFFTFSAADLHGLNSIHYFIYILMICPQKKKWKMCITIHTL</sequence>
<dbReference type="AlphaFoldDB" id="A0A6S7FSD1"/>
<dbReference type="OrthoDB" id="432234at2759"/>
<gene>
    <name evidence="1" type="ORF">PACLA_8A060216</name>
</gene>
<dbReference type="Pfam" id="PF14214">
    <property type="entry name" value="Helitron_like_N"/>
    <property type="match status" value="1"/>
</dbReference>
<keyword evidence="2" id="KW-1185">Reference proteome</keyword>
<dbReference type="InterPro" id="IPR025476">
    <property type="entry name" value="Helitron_helicase-like"/>
</dbReference>